<dbReference type="OrthoDB" id="9766552at2"/>
<dbReference type="SUPFAM" id="SSF82544">
    <property type="entry name" value="GckA/TtuD-like"/>
    <property type="match status" value="1"/>
</dbReference>
<evidence type="ECO:0000256" key="4">
    <source>
        <dbReference type="ARBA" id="ARBA00022840"/>
    </source>
</evidence>
<gene>
    <name evidence="7" type="primary">gck</name>
    <name evidence="7" type="ORF">NSJP_1539</name>
</gene>
<dbReference type="AlphaFoldDB" id="A0A1W1I432"/>
<name>A0A1W1I432_9BACT</name>
<dbReference type="Pfam" id="PF05161">
    <property type="entry name" value="MOFRL"/>
    <property type="match status" value="1"/>
</dbReference>
<dbReference type="Gene3D" id="3.40.1480.10">
    <property type="entry name" value="MOFRL domain"/>
    <property type="match status" value="1"/>
</dbReference>
<feature type="domain" description="MOFRL" evidence="5">
    <location>
        <begin position="333"/>
        <end position="438"/>
    </location>
</feature>
<dbReference type="GO" id="GO:0043798">
    <property type="term" value="F:glycerate 2-kinase activity"/>
    <property type="evidence" value="ECO:0007669"/>
    <property type="project" value="UniProtKB-EC"/>
</dbReference>
<evidence type="ECO:0000256" key="1">
    <source>
        <dbReference type="ARBA" id="ARBA00022679"/>
    </source>
</evidence>
<keyword evidence="2" id="KW-0547">Nucleotide-binding</keyword>
<keyword evidence="4" id="KW-0067">ATP-binding</keyword>
<keyword evidence="1 7" id="KW-0808">Transferase</keyword>
<protein>
    <submittedName>
        <fullName evidence="7">Glycerate 2-kinase</fullName>
        <ecNumber evidence="7">2.7.1.165</ecNumber>
    </submittedName>
</protein>
<proteinExistence type="predicted"/>
<dbReference type="Pfam" id="PF13660">
    <property type="entry name" value="DUF4147"/>
    <property type="match status" value="1"/>
</dbReference>
<evidence type="ECO:0000313" key="7">
    <source>
        <dbReference type="EMBL" id="SLM47711.1"/>
    </source>
</evidence>
<organism evidence="7 8">
    <name type="scientific">Nitrospira japonica</name>
    <dbReference type="NCBI Taxonomy" id="1325564"/>
    <lineage>
        <taxon>Bacteria</taxon>
        <taxon>Pseudomonadati</taxon>
        <taxon>Nitrospirota</taxon>
        <taxon>Nitrospiria</taxon>
        <taxon>Nitrospirales</taxon>
        <taxon>Nitrospiraceae</taxon>
        <taxon>Nitrospira</taxon>
    </lineage>
</organism>
<dbReference type="GO" id="GO:0008887">
    <property type="term" value="F:glycerate kinase activity"/>
    <property type="evidence" value="ECO:0007669"/>
    <property type="project" value="InterPro"/>
</dbReference>
<dbReference type="EC" id="2.7.1.165" evidence="7"/>
<dbReference type="PANTHER" id="PTHR12227">
    <property type="entry name" value="GLYCERATE KINASE"/>
    <property type="match status" value="1"/>
</dbReference>
<dbReference type="InterPro" id="IPR039760">
    <property type="entry name" value="MOFRL_protein"/>
</dbReference>
<sequence>MTIRLPTSPVSTLLKRVLGRAINVAEGGAAVKRAVGRRGDVLTIASRRFDLRRYDRVVVLGAGKAAASMARALERLLGNRLEGGLVVVKYGHAVPTRRIVVYEAGHPYPDRAGFHAARRLMRAASTLSKRDLLIVLLSGGASSLLPAPVPGISLSDKQRVTRRLLRSGAGIQEVNTVRKHLSALKGGRLAAMTSARIVTLILSDVLGDDVSAIASGPTAPDPSTFRQAVLCLKRRRLWSSVSPSMRKHLDRGCRGLEVETPKTGAPCFRHVLNVLIGSGALAVSEAARAAREAGFRTVIHSINLTGEARLAGAEFGAMARDLRRHVKPGRKPCCVITGGETTVTVSGQGRGGRAQEFAVAAAQAIAGLPNVWVAAVGTDGTDGPTDAAGALVSGQTAAQALRNGIDLNAALKQNNTYPILKRLGAHIMTGPTGTNVNDLYVLLVF</sequence>
<dbReference type="KEGG" id="nja:NSJP_1539"/>
<dbReference type="InterPro" id="IPR007835">
    <property type="entry name" value="MOFRL"/>
</dbReference>
<dbReference type="InterPro" id="IPR037035">
    <property type="entry name" value="GK-like_C_sf"/>
</dbReference>
<dbReference type="InterPro" id="IPR038614">
    <property type="entry name" value="GK_N_sf"/>
</dbReference>
<dbReference type="InterPro" id="IPR025286">
    <property type="entry name" value="MOFRL_assoc_dom"/>
</dbReference>
<feature type="domain" description="MOFRL-associated" evidence="6">
    <location>
        <begin position="14"/>
        <end position="249"/>
    </location>
</feature>
<keyword evidence="8" id="KW-1185">Reference proteome</keyword>
<evidence type="ECO:0000256" key="3">
    <source>
        <dbReference type="ARBA" id="ARBA00022777"/>
    </source>
</evidence>
<evidence type="ECO:0000259" key="5">
    <source>
        <dbReference type="Pfam" id="PF05161"/>
    </source>
</evidence>
<accession>A0A1W1I432</accession>
<dbReference type="RefSeq" id="WP_080886202.1">
    <property type="nucleotide sequence ID" value="NZ_LT828648.1"/>
</dbReference>
<dbReference type="FunFam" id="3.40.1480.10:FF:000002">
    <property type="entry name" value="Glycerate kinase"/>
    <property type="match status" value="1"/>
</dbReference>
<evidence type="ECO:0000313" key="8">
    <source>
        <dbReference type="Proteomes" id="UP000192042"/>
    </source>
</evidence>
<dbReference type="GO" id="GO:0005737">
    <property type="term" value="C:cytoplasm"/>
    <property type="evidence" value="ECO:0007669"/>
    <property type="project" value="TreeGrafter"/>
</dbReference>
<dbReference type="FunFam" id="3.40.50.10180:FF:000001">
    <property type="entry name" value="Glycerate kinase"/>
    <property type="match status" value="1"/>
</dbReference>
<evidence type="ECO:0000256" key="2">
    <source>
        <dbReference type="ARBA" id="ARBA00022741"/>
    </source>
</evidence>
<dbReference type="Gene3D" id="3.40.50.10180">
    <property type="entry name" value="Glycerate kinase, MOFRL-like N-terminal domain"/>
    <property type="match status" value="1"/>
</dbReference>
<evidence type="ECO:0000259" key="6">
    <source>
        <dbReference type="Pfam" id="PF13660"/>
    </source>
</evidence>
<dbReference type="STRING" id="1325564.NSJP_1539"/>
<dbReference type="Proteomes" id="UP000192042">
    <property type="component" value="Chromosome I"/>
</dbReference>
<dbReference type="PANTHER" id="PTHR12227:SF0">
    <property type="entry name" value="GLYCERATE KINASE"/>
    <property type="match status" value="1"/>
</dbReference>
<keyword evidence="3 7" id="KW-0418">Kinase</keyword>
<reference evidence="7 8" key="1">
    <citation type="submission" date="2017-03" db="EMBL/GenBank/DDBJ databases">
        <authorList>
            <person name="Afonso C.L."/>
            <person name="Miller P.J."/>
            <person name="Scott M.A."/>
            <person name="Spackman E."/>
            <person name="Goraichik I."/>
            <person name="Dimitrov K.M."/>
            <person name="Suarez D.L."/>
            <person name="Swayne D.E."/>
        </authorList>
    </citation>
    <scope>NUCLEOTIDE SEQUENCE [LARGE SCALE GENOMIC DNA]</scope>
    <source>
        <strain evidence="7">Genome sequencing of Nitrospira japonica strain NJ11</strain>
    </source>
</reference>
<dbReference type="EMBL" id="LT828648">
    <property type="protein sequence ID" value="SLM47711.1"/>
    <property type="molecule type" value="Genomic_DNA"/>
</dbReference>
<dbReference type="GO" id="GO:0005524">
    <property type="term" value="F:ATP binding"/>
    <property type="evidence" value="ECO:0007669"/>
    <property type="project" value="UniProtKB-KW"/>
</dbReference>